<keyword evidence="3" id="KW-0862">Zinc</keyword>
<dbReference type="GO" id="GO:0008270">
    <property type="term" value="F:zinc ion binding"/>
    <property type="evidence" value="ECO:0007669"/>
    <property type="project" value="UniProtKB-KW"/>
</dbReference>
<evidence type="ECO:0000259" key="7">
    <source>
        <dbReference type="SMART" id="SM00249"/>
    </source>
</evidence>
<dbReference type="GO" id="GO:0140566">
    <property type="term" value="F:histone reader activity"/>
    <property type="evidence" value="ECO:0007669"/>
    <property type="project" value="InterPro"/>
</dbReference>
<evidence type="ECO:0000256" key="5">
    <source>
        <dbReference type="ARBA" id="ARBA00023163"/>
    </source>
</evidence>
<evidence type="ECO:0000313" key="8">
    <source>
        <dbReference type="EMBL" id="KAF9670471.1"/>
    </source>
</evidence>
<feature type="region of interest" description="Disordered" evidence="6">
    <location>
        <begin position="1223"/>
        <end position="1242"/>
    </location>
</feature>
<name>A0A835JJK8_9ROSI</name>
<gene>
    <name evidence="8" type="ORF">SADUNF_Sadunf13G0072400</name>
</gene>
<dbReference type="InterPro" id="IPR013083">
    <property type="entry name" value="Znf_RING/FYVE/PHD"/>
</dbReference>
<feature type="compositionally biased region" description="Basic and acidic residues" evidence="6">
    <location>
        <begin position="147"/>
        <end position="160"/>
    </location>
</feature>
<accession>A0A835JJK8</accession>
<feature type="region of interest" description="Disordered" evidence="6">
    <location>
        <begin position="551"/>
        <end position="578"/>
    </location>
</feature>
<organism evidence="8 9">
    <name type="scientific">Salix dunnii</name>
    <dbReference type="NCBI Taxonomy" id="1413687"/>
    <lineage>
        <taxon>Eukaryota</taxon>
        <taxon>Viridiplantae</taxon>
        <taxon>Streptophyta</taxon>
        <taxon>Embryophyta</taxon>
        <taxon>Tracheophyta</taxon>
        <taxon>Spermatophyta</taxon>
        <taxon>Magnoliopsida</taxon>
        <taxon>eudicotyledons</taxon>
        <taxon>Gunneridae</taxon>
        <taxon>Pentapetalae</taxon>
        <taxon>rosids</taxon>
        <taxon>fabids</taxon>
        <taxon>Malpighiales</taxon>
        <taxon>Salicaceae</taxon>
        <taxon>Saliceae</taxon>
        <taxon>Salix</taxon>
    </lineage>
</organism>
<dbReference type="InterPro" id="IPR001965">
    <property type="entry name" value="Znf_PHD"/>
</dbReference>
<feature type="compositionally biased region" description="Basic and acidic residues" evidence="6">
    <location>
        <begin position="555"/>
        <end position="567"/>
    </location>
</feature>
<dbReference type="SMART" id="SM00249">
    <property type="entry name" value="PHD"/>
    <property type="match status" value="1"/>
</dbReference>
<evidence type="ECO:0000256" key="1">
    <source>
        <dbReference type="ARBA" id="ARBA00022723"/>
    </source>
</evidence>
<evidence type="ECO:0000256" key="4">
    <source>
        <dbReference type="ARBA" id="ARBA00023015"/>
    </source>
</evidence>
<keyword evidence="4" id="KW-0805">Transcription regulation</keyword>
<feature type="compositionally biased region" description="Low complexity" evidence="6">
    <location>
        <begin position="695"/>
        <end position="709"/>
    </location>
</feature>
<comment type="caution">
    <text evidence="8">The sequence shown here is derived from an EMBL/GenBank/DDBJ whole genome shotgun (WGS) entry which is preliminary data.</text>
</comment>
<dbReference type="SUPFAM" id="SSF57903">
    <property type="entry name" value="FYVE/PHD zinc finger"/>
    <property type="match status" value="1"/>
</dbReference>
<evidence type="ECO:0000256" key="3">
    <source>
        <dbReference type="ARBA" id="ARBA00022833"/>
    </source>
</evidence>
<keyword evidence="5" id="KW-0804">Transcription</keyword>
<keyword evidence="1" id="KW-0479">Metal-binding</keyword>
<feature type="region of interest" description="Disordered" evidence="6">
    <location>
        <begin position="422"/>
        <end position="447"/>
    </location>
</feature>
<feature type="region of interest" description="Disordered" evidence="6">
    <location>
        <begin position="1340"/>
        <end position="1360"/>
    </location>
</feature>
<protein>
    <recommendedName>
        <fullName evidence="7">Zinc finger PHD-type domain-containing protein</fullName>
    </recommendedName>
</protein>
<evidence type="ECO:0000256" key="6">
    <source>
        <dbReference type="SAM" id="MobiDB-lite"/>
    </source>
</evidence>
<feature type="compositionally biased region" description="Polar residues" evidence="6">
    <location>
        <begin position="710"/>
        <end position="740"/>
    </location>
</feature>
<feature type="compositionally biased region" description="Polar residues" evidence="6">
    <location>
        <begin position="655"/>
        <end position="685"/>
    </location>
</feature>
<reference evidence="8 9" key="1">
    <citation type="submission" date="2020-10" db="EMBL/GenBank/DDBJ databases">
        <title>Plant Genome Project.</title>
        <authorList>
            <person name="Zhang R.-G."/>
        </authorList>
    </citation>
    <scope>NUCLEOTIDE SEQUENCE [LARGE SCALE GENOMIC DNA]</scope>
    <source>
        <strain evidence="8">FAFU-HL-1</strain>
        <tissue evidence="8">Leaf</tissue>
    </source>
</reference>
<dbReference type="PANTHER" id="PTHR33304">
    <property type="match status" value="1"/>
</dbReference>
<dbReference type="Proteomes" id="UP000657918">
    <property type="component" value="Unassembled WGS sequence"/>
</dbReference>
<feature type="compositionally biased region" description="Basic and acidic residues" evidence="6">
    <location>
        <begin position="808"/>
        <end position="817"/>
    </location>
</feature>
<dbReference type="InterPro" id="IPR049914">
    <property type="entry name" value="PHD1-3/5-6"/>
</dbReference>
<keyword evidence="2" id="KW-0863">Zinc-finger</keyword>
<dbReference type="InterPro" id="IPR011011">
    <property type="entry name" value="Znf_FYVE_PHD"/>
</dbReference>
<dbReference type="InterPro" id="IPR056280">
    <property type="entry name" value="AIPP2-like_SPOC"/>
</dbReference>
<feature type="region of interest" description="Disordered" evidence="6">
    <location>
        <begin position="798"/>
        <end position="817"/>
    </location>
</feature>
<sequence>MRQKDRMRTESGTCNVCSAPCSSCMHLKLACMGSKGDEFSDETCRVTASSQYSNNDDDGDGIVPFKSRTRDSLLHTTSEASNLLSVSSSHDSLSENAESKANIRASDADASAESQMLPKLSSSRAVAEDHFSPKPLCLSDQKTLSKKHGDSKSQEGHDDTVSCVSRASDARKVVRYPKKNLDRNNLLRSSDLEVEGSGKALFSHNSGSLETPSNDVDAGSSSPKVQTKCLSLNANGKCFNEHPSLHDPGKPFDFPVEQVNLSLSKEAASNIDCGSNLVAHKNVDNHANGKSTVNAESSKISCKIYSKLEPDAGKDIGDQLDEGFKGSEQVGLEEKLNGLDELAEMQEPPLQSASIDDSDESEILEHDVKVCDICGDAGREDLLAICSRCTDGAEHTYCMREMLQKVPESDWLCEECKLAEETGNQKQDAEEKRMNSTQSSGKRQAGTIELVSVPKRQATELNLASPKSCSPSRIAAVSRDTSFKSLDKGKVKIAHQTSFGNRFSIDIRETSHPSLNGARVQTPKGTLLKSNSFNTVNSQPKVKLVNEFPQKHKGTRESSLDMKERPARMMSKSMSFKSVNSGRPITIETKVKMVSSKLSHIQDARGLKQVKDQNAVDRKNLLRLDRPFGSSMPNSAVVSTPKVDQRITPRGESAIASSTSMNRELRSTQSDGKLGTLSRSASSVGRKSADIPATSVRVSSTPGSSSASVEQKSNQISPKDEPSSSSWNAERLYNNTNENMQDGLPQSRESSSPGEKVWESSVNHLRPAGTTGLNFVTCQKCKEVGHATENCTVVSPMTSGTDLPASRTAREGMSKDSKLKTAIEAAMLKRPGIYRKKKESDQSDGVPLLNVDARIQDQFSVLNKMNEGTLEGQVNLVVSSSEFCKSANMNNVKQLNEHSTDTVCPSKVGQLDSTAPYLGKPAHASVEQSVLVKMSAIPEHEYIWQGAFEVHRSEKFMDLYGGIQAHLSTCASPKVHDMVNKFPQNISLDEVPRLSTWPRQFNISGAKEENIALYFFAKDFKSYENYKGLLDNMIKKDLALKGSFDGVEFFIFPSTQLPENSQHLEVYSWWISLGMRSLGDYTIKYYSVDVDETSYPSQQSDFHLCNLACSKNIANSLCIIKTGWNMLYFLWGVFRGKRSDSNSFKKLVIPSLNVVPRDKDIPAAVLSSLENLCPSECNVKETSACDSSLDVPLTSNAPEKPCVPLNGISDNKVFNSQMIQEKQDGKHESKSMPTPLCPEVRRSSSSMEEVGLPECSMDVEFKSCAEVTGTNSSSDVEEIQMHEGTSCFGEGMTSLKIFGVGSQDSGGRMTFGEEKIVDRTYFDINNAKVERDLNEDNVNVDVEASSEKSPRKRPYIDLSETAPLTSRSMVQKALWNKADNNKLVDGESTRKKLKTGFRGQYGGSGSRDGNSLSGSFTSQTCDLGSSSSIEEKSYDKASVEKVILEDLGTSERYFFPLDSHHVKDIWFPGNSMPWNSSHDEDKVRDVTPNLELALGAETKSPNKGILPFFGLVEKNDNQNKSSDKVLSKEEDDGVSASLSLSLSFPFPDREQTVKPVPKTEQLVPERRHVNTSLLLFGDLSDTCHNELFVARKMVLIGGALGVFHRMYLVIAGLPEFANALVPLVMRIHVEAHREKVLHSIPIAKPEATNVSLDREVSNCWFVVNACATGFVFYSTR</sequence>
<feature type="region of interest" description="Disordered" evidence="6">
    <location>
        <begin position="83"/>
        <end position="164"/>
    </location>
</feature>
<dbReference type="GO" id="GO:0034244">
    <property type="term" value="P:negative regulation of transcription elongation by RNA polymerase II"/>
    <property type="evidence" value="ECO:0007669"/>
    <property type="project" value="InterPro"/>
</dbReference>
<evidence type="ECO:0000256" key="2">
    <source>
        <dbReference type="ARBA" id="ARBA00022771"/>
    </source>
</evidence>
<proteinExistence type="predicted"/>
<dbReference type="Gene3D" id="3.30.40.10">
    <property type="entry name" value="Zinc/RING finger domain, C3HC4 (zinc finger)"/>
    <property type="match status" value="1"/>
</dbReference>
<dbReference type="OrthoDB" id="787137at2759"/>
<keyword evidence="9" id="KW-1185">Reference proteome</keyword>
<evidence type="ECO:0000313" key="9">
    <source>
        <dbReference type="Proteomes" id="UP000657918"/>
    </source>
</evidence>
<feature type="domain" description="Zinc finger PHD-type" evidence="7">
    <location>
        <begin position="370"/>
        <end position="417"/>
    </location>
</feature>
<dbReference type="EMBL" id="JADGMS010000013">
    <property type="protein sequence ID" value="KAF9670471.1"/>
    <property type="molecule type" value="Genomic_DNA"/>
</dbReference>
<dbReference type="PANTHER" id="PTHR33304:SF9">
    <property type="entry name" value="RING_FYVE_PHD ZINC FINGER SUPERFAMILY PROTEIN"/>
    <property type="match status" value="1"/>
</dbReference>
<dbReference type="Pfam" id="PF23121">
    <property type="entry name" value="SPOC_AIPP2"/>
    <property type="match status" value="1"/>
</dbReference>
<feature type="region of interest" description="Disordered" evidence="6">
    <location>
        <begin position="203"/>
        <end position="222"/>
    </location>
</feature>
<feature type="region of interest" description="Disordered" evidence="6">
    <location>
        <begin position="624"/>
        <end position="758"/>
    </location>
</feature>
<feature type="region of interest" description="Disordered" evidence="6">
    <location>
        <begin position="1394"/>
        <end position="1414"/>
    </location>
</feature>